<accession>A0A1M7G6I6</accession>
<gene>
    <name evidence="1" type="ORF">SAMN02746009_03972</name>
</gene>
<reference evidence="2" key="1">
    <citation type="submission" date="2016-11" db="EMBL/GenBank/DDBJ databases">
        <authorList>
            <person name="Varghese N."/>
            <person name="Submissions S."/>
        </authorList>
    </citation>
    <scope>NUCLEOTIDE SEQUENCE [LARGE SCALE GENOMIC DNA]</scope>
    <source>
        <strain evidence="2">DSM 18569</strain>
    </source>
</reference>
<organism evidence="1 2">
    <name type="scientific">Hymenobacter psychrotolerans DSM 18569</name>
    <dbReference type="NCBI Taxonomy" id="1121959"/>
    <lineage>
        <taxon>Bacteria</taxon>
        <taxon>Pseudomonadati</taxon>
        <taxon>Bacteroidota</taxon>
        <taxon>Cytophagia</taxon>
        <taxon>Cytophagales</taxon>
        <taxon>Hymenobacteraceae</taxon>
        <taxon>Hymenobacter</taxon>
    </lineage>
</organism>
<proteinExistence type="predicted"/>
<dbReference type="RefSeq" id="WP_073288749.1">
    <property type="nucleotide sequence ID" value="NZ_FRAS01000035.1"/>
</dbReference>
<dbReference type="STRING" id="1121959.SAMN02746009_03972"/>
<dbReference type="AlphaFoldDB" id="A0A1M7G6I6"/>
<keyword evidence="2" id="KW-1185">Reference proteome</keyword>
<dbReference type="EMBL" id="FRAS01000035">
    <property type="protein sequence ID" value="SHM12004.1"/>
    <property type="molecule type" value="Genomic_DNA"/>
</dbReference>
<evidence type="ECO:0000313" key="1">
    <source>
        <dbReference type="EMBL" id="SHM12004.1"/>
    </source>
</evidence>
<dbReference type="OrthoDB" id="505503at2"/>
<sequence length="135" mass="15651">MKRRLCSTPGCFKTAKADRKRCATCDAHTNPLRYAYRHLKANAKRRGKHFDLTLDEFADFARRTEYLTRRGRTATSYHIDRIDPTQGYTAGNIQVLTNRENVLKQRTEGSWNPARRQMEFYTFVSAANPYADVPS</sequence>
<protein>
    <submittedName>
        <fullName evidence="1">Uncharacterized protein</fullName>
    </submittedName>
</protein>
<dbReference type="Gene3D" id="3.30.40.220">
    <property type="match status" value="1"/>
</dbReference>
<dbReference type="Proteomes" id="UP000183947">
    <property type="component" value="Unassembled WGS sequence"/>
</dbReference>
<evidence type="ECO:0000313" key="2">
    <source>
        <dbReference type="Proteomes" id="UP000183947"/>
    </source>
</evidence>
<name>A0A1M7G6I6_9BACT</name>